<dbReference type="InterPro" id="IPR004244">
    <property type="entry name" value="Transposase_22"/>
</dbReference>
<organism evidence="2 3">
    <name type="scientific">Pleurodeles waltl</name>
    <name type="common">Iberian ribbed newt</name>
    <dbReference type="NCBI Taxonomy" id="8319"/>
    <lineage>
        <taxon>Eukaryota</taxon>
        <taxon>Metazoa</taxon>
        <taxon>Chordata</taxon>
        <taxon>Craniata</taxon>
        <taxon>Vertebrata</taxon>
        <taxon>Euteleostomi</taxon>
        <taxon>Amphibia</taxon>
        <taxon>Batrachia</taxon>
        <taxon>Caudata</taxon>
        <taxon>Salamandroidea</taxon>
        <taxon>Salamandridae</taxon>
        <taxon>Pleurodelinae</taxon>
        <taxon>Pleurodeles</taxon>
    </lineage>
</organism>
<dbReference type="EMBL" id="JANPWB010000007">
    <property type="protein sequence ID" value="KAJ1171109.1"/>
    <property type="molecule type" value="Genomic_DNA"/>
</dbReference>
<proteinExistence type="predicted"/>
<evidence type="ECO:0000313" key="3">
    <source>
        <dbReference type="Proteomes" id="UP001066276"/>
    </source>
</evidence>
<gene>
    <name evidence="2" type="ORF">NDU88_002980</name>
</gene>
<evidence type="ECO:0000313" key="2">
    <source>
        <dbReference type="EMBL" id="KAJ1171109.1"/>
    </source>
</evidence>
<sequence>MRLDIVGLRSHVTGRDQRVASMEDYMNTTQDRDQNLLYLRSKLVALEDRSRRNNIRFFGFLEQIEGTDIQAFLQNFLPTLTNLTFDPPLKFQRADRLGLKRQDGAPRPCSIIVCLLRHGQAGQLLLAAQAHGPFWAEGYEIRITADFSKETNDRRKAFLSLIPLQRQLDVKYGLFDPSRMWITKNGASKDFYEQEDLILYLDILPPQLMDTTTPAQNKELPTDIQNAPPPPTPLEGKNTTKQNIITEAEAQRDSQGHMMTGVK</sequence>
<protein>
    <submittedName>
        <fullName evidence="2">Uncharacterized protein</fullName>
    </submittedName>
</protein>
<dbReference type="Gene3D" id="3.30.70.1820">
    <property type="entry name" value="L1 transposable element, RRM domain"/>
    <property type="match status" value="1"/>
</dbReference>
<feature type="region of interest" description="Disordered" evidence="1">
    <location>
        <begin position="210"/>
        <end position="239"/>
    </location>
</feature>
<dbReference type="Proteomes" id="UP001066276">
    <property type="component" value="Chromosome 4_1"/>
</dbReference>
<name>A0AAV7T3N8_PLEWA</name>
<reference evidence="2" key="1">
    <citation type="journal article" date="2022" name="bioRxiv">
        <title>Sequencing and chromosome-scale assembly of the giantPleurodeles waltlgenome.</title>
        <authorList>
            <person name="Brown T."/>
            <person name="Elewa A."/>
            <person name="Iarovenko S."/>
            <person name="Subramanian E."/>
            <person name="Araus A.J."/>
            <person name="Petzold A."/>
            <person name="Susuki M."/>
            <person name="Suzuki K.-i.T."/>
            <person name="Hayashi T."/>
            <person name="Toyoda A."/>
            <person name="Oliveira C."/>
            <person name="Osipova E."/>
            <person name="Leigh N.D."/>
            <person name="Simon A."/>
            <person name="Yun M.H."/>
        </authorList>
    </citation>
    <scope>NUCLEOTIDE SEQUENCE</scope>
    <source>
        <strain evidence="2">20211129_DDA</strain>
        <tissue evidence="2">Liver</tissue>
    </source>
</reference>
<dbReference type="AlphaFoldDB" id="A0AAV7T3N8"/>
<comment type="caution">
    <text evidence="2">The sequence shown here is derived from an EMBL/GenBank/DDBJ whole genome shotgun (WGS) entry which is preliminary data.</text>
</comment>
<keyword evidence="3" id="KW-1185">Reference proteome</keyword>
<evidence type="ECO:0000256" key="1">
    <source>
        <dbReference type="SAM" id="MobiDB-lite"/>
    </source>
</evidence>
<dbReference type="PANTHER" id="PTHR11505">
    <property type="entry name" value="L1 TRANSPOSABLE ELEMENT-RELATED"/>
    <property type="match status" value="1"/>
</dbReference>
<accession>A0AAV7T3N8</accession>